<dbReference type="PANTHER" id="PTHR43434:SF20">
    <property type="entry name" value="5'-NUCLEOTIDASE"/>
    <property type="match status" value="1"/>
</dbReference>
<sequence length="223" mass="24191">MERLRYELVIWDFDGTLVDTSPGIFRSLRAALEELGYPAPSQQLLERFVGPPLFQAFQENLGMSPQMAERALRLFRADYEREGVYQSQVYPGLEGLLGRLHAAGAKLGVATLKPERMARLLLGRFGLTALLDACVGSDEQDRGTRTKAQMIGDVLARTGCDPARAVLIGDTRFDLEGARQAGVAFLGAGYGFGRLEELLEPGAPLAKTPAELAGFLFLDAGTA</sequence>
<dbReference type="PANTHER" id="PTHR43434">
    <property type="entry name" value="PHOSPHOGLYCOLATE PHOSPHATASE"/>
    <property type="match status" value="1"/>
</dbReference>
<reference evidence="1" key="1">
    <citation type="journal article" date="2021" name="PeerJ">
        <title>Extensive microbial diversity within the chicken gut microbiome revealed by metagenomics and culture.</title>
        <authorList>
            <person name="Gilroy R."/>
            <person name="Ravi A."/>
            <person name="Getino M."/>
            <person name="Pursley I."/>
            <person name="Horton D.L."/>
            <person name="Alikhan N.F."/>
            <person name="Baker D."/>
            <person name="Gharbi K."/>
            <person name="Hall N."/>
            <person name="Watson M."/>
            <person name="Adriaenssens E.M."/>
            <person name="Foster-Nyarko E."/>
            <person name="Jarju S."/>
            <person name="Secka A."/>
            <person name="Antonio M."/>
            <person name="Oren A."/>
            <person name="Chaudhuri R.R."/>
            <person name="La Ragione R."/>
            <person name="Hildebrand F."/>
            <person name="Pallen M.J."/>
        </authorList>
    </citation>
    <scope>NUCLEOTIDE SEQUENCE</scope>
    <source>
        <strain evidence="1">CHK188-5543</strain>
    </source>
</reference>
<organism evidence="1 2">
    <name type="scientific">Candidatus Anaerotruncus excrementipullorum</name>
    <dbReference type="NCBI Taxonomy" id="2838465"/>
    <lineage>
        <taxon>Bacteria</taxon>
        <taxon>Bacillati</taxon>
        <taxon>Bacillota</taxon>
        <taxon>Clostridia</taxon>
        <taxon>Eubacteriales</taxon>
        <taxon>Oscillospiraceae</taxon>
        <taxon>Anaerotruncus</taxon>
    </lineage>
</organism>
<dbReference type="SUPFAM" id="SSF56784">
    <property type="entry name" value="HAD-like"/>
    <property type="match status" value="1"/>
</dbReference>
<keyword evidence="1" id="KW-0378">Hydrolase</keyword>
<gene>
    <name evidence="1" type="ORF">H9736_05025</name>
</gene>
<dbReference type="Gene3D" id="1.10.150.240">
    <property type="entry name" value="Putative phosphatase, domain 2"/>
    <property type="match status" value="1"/>
</dbReference>
<dbReference type="EMBL" id="DXES01000114">
    <property type="protein sequence ID" value="HIX65594.1"/>
    <property type="molecule type" value="Genomic_DNA"/>
</dbReference>
<dbReference type="InterPro" id="IPR023214">
    <property type="entry name" value="HAD_sf"/>
</dbReference>
<dbReference type="GO" id="GO:0016787">
    <property type="term" value="F:hydrolase activity"/>
    <property type="evidence" value="ECO:0007669"/>
    <property type="project" value="UniProtKB-KW"/>
</dbReference>
<dbReference type="InterPro" id="IPR023198">
    <property type="entry name" value="PGP-like_dom2"/>
</dbReference>
<dbReference type="Gene3D" id="3.40.50.1000">
    <property type="entry name" value="HAD superfamily/HAD-like"/>
    <property type="match status" value="1"/>
</dbReference>
<evidence type="ECO:0000313" key="2">
    <source>
        <dbReference type="Proteomes" id="UP000886800"/>
    </source>
</evidence>
<dbReference type="InterPro" id="IPR036412">
    <property type="entry name" value="HAD-like_sf"/>
</dbReference>
<reference evidence="1" key="2">
    <citation type="submission" date="2021-04" db="EMBL/GenBank/DDBJ databases">
        <authorList>
            <person name="Gilroy R."/>
        </authorList>
    </citation>
    <scope>NUCLEOTIDE SEQUENCE</scope>
    <source>
        <strain evidence="1">CHK188-5543</strain>
    </source>
</reference>
<dbReference type="GO" id="GO:0005829">
    <property type="term" value="C:cytosol"/>
    <property type="evidence" value="ECO:0007669"/>
    <property type="project" value="TreeGrafter"/>
</dbReference>
<accession>A0A9D2B7Z5</accession>
<dbReference type="Pfam" id="PF13419">
    <property type="entry name" value="HAD_2"/>
    <property type="match status" value="1"/>
</dbReference>
<comment type="caution">
    <text evidence="1">The sequence shown here is derived from an EMBL/GenBank/DDBJ whole genome shotgun (WGS) entry which is preliminary data.</text>
</comment>
<dbReference type="SFLD" id="SFLDS00003">
    <property type="entry name" value="Haloacid_Dehalogenase"/>
    <property type="match status" value="1"/>
</dbReference>
<dbReference type="SFLD" id="SFLDG01129">
    <property type="entry name" value="C1.5:_HAD__Beta-PGM__Phosphata"/>
    <property type="match status" value="1"/>
</dbReference>
<name>A0A9D2B7Z5_9FIRM</name>
<evidence type="ECO:0000313" key="1">
    <source>
        <dbReference type="EMBL" id="HIX65594.1"/>
    </source>
</evidence>
<proteinExistence type="predicted"/>
<dbReference type="InterPro" id="IPR050155">
    <property type="entry name" value="HAD-like_hydrolase_sf"/>
</dbReference>
<dbReference type="GO" id="GO:0004713">
    <property type="term" value="F:protein tyrosine kinase activity"/>
    <property type="evidence" value="ECO:0007669"/>
    <property type="project" value="TreeGrafter"/>
</dbReference>
<dbReference type="AlphaFoldDB" id="A0A9D2B7Z5"/>
<protein>
    <submittedName>
        <fullName evidence="1">HAD hydrolase-like protein</fullName>
    </submittedName>
</protein>
<dbReference type="InterPro" id="IPR041492">
    <property type="entry name" value="HAD_2"/>
</dbReference>
<dbReference type="Proteomes" id="UP000886800">
    <property type="component" value="Unassembled WGS sequence"/>
</dbReference>